<dbReference type="AlphaFoldDB" id="A0AA36G1U6"/>
<keyword evidence="3" id="KW-1185">Reference proteome</keyword>
<comment type="caution">
    <text evidence="2">The sequence shown here is derived from an EMBL/GenBank/DDBJ whole genome shotgun (WGS) entry which is preliminary data.</text>
</comment>
<evidence type="ECO:0000313" key="3">
    <source>
        <dbReference type="Proteomes" id="UP001177023"/>
    </source>
</evidence>
<feature type="transmembrane region" description="Helical" evidence="1">
    <location>
        <begin position="128"/>
        <end position="147"/>
    </location>
</feature>
<proteinExistence type="predicted"/>
<keyword evidence="1" id="KW-0812">Transmembrane</keyword>
<feature type="non-terminal residue" evidence="2">
    <location>
        <position position="262"/>
    </location>
</feature>
<dbReference type="EMBL" id="CATQJA010002244">
    <property type="protein sequence ID" value="CAJ0570087.1"/>
    <property type="molecule type" value="Genomic_DNA"/>
</dbReference>
<name>A0AA36G1U6_9BILA</name>
<reference evidence="2" key="1">
    <citation type="submission" date="2023-06" db="EMBL/GenBank/DDBJ databases">
        <authorList>
            <person name="Delattre M."/>
        </authorList>
    </citation>
    <scope>NUCLEOTIDE SEQUENCE</scope>
    <source>
        <strain evidence="2">AF72</strain>
    </source>
</reference>
<keyword evidence="1" id="KW-0472">Membrane</keyword>
<evidence type="ECO:0000313" key="2">
    <source>
        <dbReference type="EMBL" id="CAJ0570087.1"/>
    </source>
</evidence>
<keyword evidence="1" id="KW-1133">Transmembrane helix</keyword>
<evidence type="ECO:0008006" key="4">
    <source>
        <dbReference type="Google" id="ProtNLM"/>
    </source>
</evidence>
<gene>
    <name evidence="2" type="ORF">MSPICULIGERA_LOCUS8536</name>
</gene>
<accession>A0AA36G1U6</accession>
<sequence length="262" mass="29703">KFMCEITEKRKRLRRAVATRARQYYNDYQVVEGDILYSLEKKAGMNCVYRLSQFDQLYQNRTQFHIRTEAIYYKCPAGHGCCSLGCDKIEDGSQVSRIQEIQVSPVHSVPWRGSAIDMLRSIVDERGLWWIAAGSGCLIAFVLLLLMRTTKGSTNGEARHRLYSGAVTSRSMGQLPEDDLYGIHQWGRPRSMVESGKSPYSTFIHPNHSLTWNPGRMGRVAGVRRPPLLSTFKPMQLSYAGEYSEMDDLAECGLPLVTKVLP</sequence>
<feature type="non-terminal residue" evidence="2">
    <location>
        <position position="1"/>
    </location>
</feature>
<protein>
    <recommendedName>
        <fullName evidence="4">CX domain-containing protein</fullName>
    </recommendedName>
</protein>
<dbReference type="Proteomes" id="UP001177023">
    <property type="component" value="Unassembled WGS sequence"/>
</dbReference>
<organism evidence="2 3">
    <name type="scientific">Mesorhabditis spiculigera</name>
    <dbReference type="NCBI Taxonomy" id="96644"/>
    <lineage>
        <taxon>Eukaryota</taxon>
        <taxon>Metazoa</taxon>
        <taxon>Ecdysozoa</taxon>
        <taxon>Nematoda</taxon>
        <taxon>Chromadorea</taxon>
        <taxon>Rhabditida</taxon>
        <taxon>Rhabditina</taxon>
        <taxon>Rhabditomorpha</taxon>
        <taxon>Rhabditoidea</taxon>
        <taxon>Rhabditidae</taxon>
        <taxon>Mesorhabditinae</taxon>
        <taxon>Mesorhabditis</taxon>
    </lineage>
</organism>
<evidence type="ECO:0000256" key="1">
    <source>
        <dbReference type="SAM" id="Phobius"/>
    </source>
</evidence>